<dbReference type="OrthoDB" id="5398491at2759"/>
<dbReference type="EMBL" id="ML121562">
    <property type="protein sequence ID" value="RPB21189.1"/>
    <property type="molecule type" value="Genomic_DNA"/>
</dbReference>
<feature type="region of interest" description="Disordered" evidence="1">
    <location>
        <begin position="555"/>
        <end position="630"/>
    </location>
</feature>
<organism evidence="3 4">
    <name type="scientific">Terfezia boudieri ATCC MYA-4762</name>
    <dbReference type="NCBI Taxonomy" id="1051890"/>
    <lineage>
        <taxon>Eukaryota</taxon>
        <taxon>Fungi</taxon>
        <taxon>Dikarya</taxon>
        <taxon>Ascomycota</taxon>
        <taxon>Pezizomycotina</taxon>
        <taxon>Pezizomycetes</taxon>
        <taxon>Pezizales</taxon>
        <taxon>Pezizaceae</taxon>
        <taxon>Terfezia</taxon>
    </lineage>
</organism>
<sequence length="630" mass="66852">MGDWDELLISGPPAVQRHRRHLEEDDAPAAMPFGKTEPLFTPKESPPAPFNPDFDGDGHSDISHNPIRKEDKPKETEVPDNDSGNDGNGGNSFNNLPNATEADLPPPNQAPATTIERTAELPTETSTVFLDKYSRTTRLRYSRTTASSGPRETTTTHPAEARESTTSRPWTWITTETDSPKSTTLCTTIPHFSTDKGSPFKTTCYYETTIPLAIEQDIVDGARGIENLFKDTGKLVAVILFTMVLSVLMTVSCIWAYKWRAKKRKRVQGGESIGGDVEGGAEMKRKFWGVLGGRKEQGTIDQTSAVSVTSAPAAGRTEALVPPEMAQHHRLSIILPPGSGHRHHNSNNTILDRTLSTASSLTVPPYPASSAASGTTRSNSTRTARSVASNITDDTVVRTKREYRDAVGRLAEENMHSDHVAVADGFHLAPPNPFEEVGPPVAGAGGMGGSGVGVGGLGDVDGEGNRRVVVRAPPPIIRVGDVMNPFEDPDVDLDMGVADGFSPNGAGDMMRGGIGMRHSSPLPPRLENPFEDGLGGYPEVDVGMGNGFSGYVPGQMEGRVGGTAERRVSMRGGDARRRVSGDGVSLNSSTSGESLSSNETLRGDLEDWSGGGSGGSGPGGHVSHGSSGRL</sequence>
<accession>A0A3N4LIA6</accession>
<feature type="transmembrane region" description="Helical" evidence="2">
    <location>
        <begin position="235"/>
        <end position="257"/>
    </location>
</feature>
<feature type="compositionally biased region" description="Low complexity" evidence="1">
    <location>
        <begin position="368"/>
        <end position="387"/>
    </location>
</feature>
<reference evidence="3 4" key="1">
    <citation type="journal article" date="2018" name="Nat. Ecol. Evol.">
        <title>Pezizomycetes genomes reveal the molecular basis of ectomycorrhizal truffle lifestyle.</title>
        <authorList>
            <person name="Murat C."/>
            <person name="Payen T."/>
            <person name="Noel B."/>
            <person name="Kuo A."/>
            <person name="Morin E."/>
            <person name="Chen J."/>
            <person name="Kohler A."/>
            <person name="Krizsan K."/>
            <person name="Balestrini R."/>
            <person name="Da Silva C."/>
            <person name="Montanini B."/>
            <person name="Hainaut M."/>
            <person name="Levati E."/>
            <person name="Barry K.W."/>
            <person name="Belfiori B."/>
            <person name="Cichocki N."/>
            <person name="Clum A."/>
            <person name="Dockter R.B."/>
            <person name="Fauchery L."/>
            <person name="Guy J."/>
            <person name="Iotti M."/>
            <person name="Le Tacon F."/>
            <person name="Lindquist E.A."/>
            <person name="Lipzen A."/>
            <person name="Malagnac F."/>
            <person name="Mello A."/>
            <person name="Molinier V."/>
            <person name="Miyauchi S."/>
            <person name="Poulain J."/>
            <person name="Riccioni C."/>
            <person name="Rubini A."/>
            <person name="Sitrit Y."/>
            <person name="Splivallo R."/>
            <person name="Traeger S."/>
            <person name="Wang M."/>
            <person name="Zifcakova L."/>
            <person name="Wipf D."/>
            <person name="Zambonelli A."/>
            <person name="Paolocci F."/>
            <person name="Nowrousian M."/>
            <person name="Ottonello S."/>
            <person name="Baldrian P."/>
            <person name="Spatafora J.W."/>
            <person name="Henrissat B."/>
            <person name="Nagy L.G."/>
            <person name="Aury J.M."/>
            <person name="Wincker P."/>
            <person name="Grigoriev I.V."/>
            <person name="Bonfante P."/>
            <person name="Martin F.M."/>
        </authorList>
    </citation>
    <scope>NUCLEOTIDE SEQUENCE [LARGE SCALE GENOMIC DNA]</scope>
    <source>
        <strain evidence="3 4">ATCC MYA-4762</strain>
    </source>
</reference>
<keyword evidence="2" id="KW-0472">Membrane</keyword>
<evidence type="ECO:0000256" key="1">
    <source>
        <dbReference type="SAM" id="MobiDB-lite"/>
    </source>
</evidence>
<feature type="compositionally biased region" description="Basic and acidic residues" evidence="1">
    <location>
        <begin position="564"/>
        <end position="580"/>
    </location>
</feature>
<proteinExistence type="predicted"/>
<evidence type="ECO:0000313" key="4">
    <source>
        <dbReference type="Proteomes" id="UP000267821"/>
    </source>
</evidence>
<feature type="compositionally biased region" description="Basic and acidic residues" evidence="1">
    <location>
        <begin position="56"/>
        <end position="77"/>
    </location>
</feature>
<protein>
    <submittedName>
        <fullName evidence="3">Uncharacterized protein</fullName>
    </submittedName>
</protein>
<feature type="compositionally biased region" description="Low complexity" evidence="1">
    <location>
        <begin position="585"/>
        <end position="600"/>
    </location>
</feature>
<dbReference type="AlphaFoldDB" id="A0A3N4LIA6"/>
<dbReference type="InParanoid" id="A0A3N4LIA6"/>
<evidence type="ECO:0000313" key="3">
    <source>
        <dbReference type="EMBL" id="RPB21189.1"/>
    </source>
</evidence>
<keyword evidence="2" id="KW-1133">Transmembrane helix</keyword>
<keyword evidence="2" id="KW-0812">Transmembrane</keyword>
<feature type="region of interest" description="Disordered" evidence="1">
    <location>
        <begin position="361"/>
        <end position="387"/>
    </location>
</feature>
<dbReference type="Proteomes" id="UP000267821">
    <property type="component" value="Unassembled WGS sequence"/>
</dbReference>
<feature type="compositionally biased region" description="Gly residues" evidence="1">
    <location>
        <begin position="609"/>
        <end position="622"/>
    </location>
</feature>
<feature type="region of interest" description="Disordered" evidence="1">
    <location>
        <begin position="1"/>
        <end position="167"/>
    </location>
</feature>
<keyword evidence="4" id="KW-1185">Reference proteome</keyword>
<name>A0A3N4LIA6_9PEZI</name>
<feature type="compositionally biased region" description="Low complexity" evidence="1">
    <location>
        <begin position="81"/>
        <end position="95"/>
    </location>
</feature>
<evidence type="ECO:0000256" key="2">
    <source>
        <dbReference type="SAM" id="Phobius"/>
    </source>
</evidence>
<gene>
    <name evidence="3" type="ORF">L211DRAFT_851696</name>
</gene>